<feature type="compositionally biased region" description="Low complexity" evidence="5">
    <location>
        <begin position="631"/>
        <end position="642"/>
    </location>
</feature>
<dbReference type="OrthoDB" id="447290at2759"/>
<evidence type="ECO:0000256" key="1">
    <source>
        <dbReference type="ARBA" id="ARBA00007953"/>
    </source>
</evidence>
<dbReference type="InterPro" id="IPR001656">
    <property type="entry name" value="PsdUridine_synth_TruD"/>
</dbReference>
<proteinExistence type="inferred from homology"/>
<dbReference type="PANTHER" id="PTHR13326:SF31">
    <property type="entry name" value="PSEUDOURIDYLATE SYNTHASE 7 HOMOLOG"/>
    <property type="match status" value="1"/>
</dbReference>
<evidence type="ECO:0000256" key="3">
    <source>
        <dbReference type="ARBA" id="ARBA00023235"/>
    </source>
</evidence>
<organism evidence="7 8">
    <name type="scientific">Daphnia galeata</name>
    <dbReference type="NCBI Taxonomy" id="27404"/>
    <lineage>
        <taxon>Eukaryota</taxon>
        <taxon>Metazoa</taxon>
        <taxon>Ecdysozoa</taxon>
        <taxon>Arthropoda</taxon>
        <taxon>Crustacea</taxon>
        <taxon>Branchiopoda</taxon>
        <taxon>Diplostraca</taxon>
        <taxon>Cladocera</taxon>
        <taxon>Anomopoda</taxon>
        <taxon>Daphniidae</taxon>
        <taxon>Daphnia</taxon>
    </lineage>
</organism>
<dbReference type="Proteomes" id="UP000789390">
    <property type="component" value="Unassembled WGS sequence"/>
</dbReference>
<evidence type="ECO:0000256" key="2">
    <source>
        <dbReference type="ARBA" id="ARBA00022694"/>
    </source>
</evidence>
<dbReference type="PIRSF" id="PIRSF037016">
    <property type="entry name" value="Pseudouridin_synth_euk_prd"/>
    <property type="match status" value="1"/>
</dbReference>
<feature type="region of interest" description="Disordered" evidence="5">
    <location>
        <begin position="617"/>
        <end position="656"/>
    </location>
</feature>
<feature type="domain" description="TRUD" evidence="6">
    <location>
        <begin position="281"/>
        <end position="546"/>
    </location>
</feature>
<name>A0A8J2WQW1_9CRUS</name>
<reference evidence="7" key="1">
    <citation type="submission" date="2021-11" db="EMBL/GenBank/DDBJ databases">
        <authorList>
            <person name="Schell T."/>
        </authorList>
    </citation>
    <scope>NUCLEOTIDE SEQUENCE</scope>
    <source>
        <strain evidence="7">M5</strain>
    </source>
</reference>
<dbReference type="InterPro" id="IPR042214">
    <property type="entry name" value="TruD_catalytic"/>
</dbReference>
<dbReference type="InterPro" id="IPR020103">
    <property type="entry name" value="PsdUridine_synth_cat_dom_sf"/>
</dbReference>
<dbReference type="PROSITE" id="PS50984">
    <property type="entry name" value="TRUD"/>
    <property type="match status" value="1"/>
</dbReference>
<dbReference type="GO" id="GO:0008033">
    <property type="term" value="P:tRNA processing"/>
    <property type="evidence" value="ECO:0007669"/>
    <property type="project" value="UniProtKB-KW"/>
</dbReference>
<dbReference type="GO" id="GO:0009982">
    <property type="term" value="F:pseudouridine synthase activity"/>
    <property type="evidence" value="ECO:0007669"/>
    <property type="project" value="InterPro"/>
</dbReference>
<keyword evidence="8" id="KW-1185">Reference proteome</keyword>
<dbReference type="GO" id="GO:0001522">
    <property type="term" value="P:pseudouridine synthesis"/>
    <property type="evidence" value="ECO:0007669"/>
    <property type="project" value="InterPro"/>
</dbReference>
<dbReference type="GO" id="GO:0005634">
    <property type="term" value="C:nucleus"/>
    <property type="evidence" value="ECO:0007669"/>
    <property type="project" value="TreeGrafter"/>
</dbReference>
<evidence type="ECO:0000256" key="4">
    <source>
        <dbReference type="ARBA" id="ARBA00036943"/>
    </source>
</evidence>
<feature type="region of interest" description="Disordered" evidence="5">
    <location>
        <begin position="442"/>
        <end position="469"/>
    </location>
</feature>
<dbReference type="PANTHER" id="PTHR13326">
    <property type="entry name" value="TRNA PSEUDOURIDINE SYNTHASE D"/>
    <property type="match status" value="1"/>
</dbReference>
<dbReference type="CDD" id="cd02576">
    <property type="entry name" value="PseudoU_synth_ScPUS7"/>
    <property type="match status" value="1"/>
</dbReference>
<feature type="compositionally biased region" description="Basic and acidic residues" evidence="5">
    <location>
        <begin position="643"/>
        <end position="652"/>
    </location>
</feature>
<evidence type="ECO:0000313" key="7">
    <source>
        <dbReference type="EMBL" id="CAH0108075.1"/>
    </source>
</evidence>
<protein>
    <recommendedName>
        <fullName evidence="6">TRUD domain-containing protein</fullName>
    </recommendedName>
</protein>
<dbReference type="NCBIfam" id="TIGR00094">
    <property type="entry name" value="tRNA_TruD_broad"/>
    <property type="match status" value="1"/>
</dbReference>
<keyword evidence="3" id="KW-0413">Isomerase</keyword>
<gene>
    <name evidence="7" type="ORF">DGAL_LOCUS11441</name>
</gene>
<keyword evidence="2" id="KW-0819">tRNA processing</keyword>
<evidence type="ECO:0000259" key="6">
    <source>
        <dbReference type="PROSITE" id="PS50984"/>
    </source>
</evidence>
<comment type="catalytic activity">
    <reaction evidence="4">
        <text>a uridine in tRNA = a pseudouridine in tRNA</text>
        <dbReference type="Rhea" id="RHEA:54572"/>
        <dbReference type="Rhea" id="RHEA-COMP:13339"/>
        <dbReference type="Rhea" id="RHEA-COMP:13934"/>
        <dbReference type="ChEBI" id="CHEBI:65314"/>
        <dbReference type="ChEBI" id="CHEBI:65315"/>
    </reaction>
</comment>
<feature type="compositionally biased region" description="Polar residues" evidence="5">
    <location>
        <begin position="617"/>
        <end position="630"/>
    </location>
</feature>
<comment type="similarity">
    <text evidence="1">Belongs to the pseudouridine synthase TruD family.</text>
</comment>
<dbReference type="GO" id="GO:0003723">
    <property type="term" value="F:RNA binding"/>
    <property type="evidence" value="ECO:0007669"/>
    <property type="project" value="InterPro"/>
</dbReference>
<dbReference type="SUPFAM" id="SSF55120">
    <property type="entry name" value="Pseudouridine synthase"/>
    <property type="match status" value="1"/>
</dbReference>
<evidence type="ECO:0000313" key="8">
    <source>
        <dbReference type="Proteomes" id="UP000789390"/>
    </source>
</evidence>
<dbReference type="EMBL" id="CAKKLH010000281">
    <property type="protein sequence ID" value="CAH0108075.1"/>
    <property type="molecule type" value="Genomic_DNA"/>
</dbReference>
<dbReference type="Pfam" id="PF01142">
    <property type="entry name" value="TruD"/>
    <property type="match status" value="1"/>
</dbReference>
<feature type="region of interest" description="Disordered" evidence="5">
    <location>
        <begin position="1"/>
        <end position="22"/>
    </location>
</feature>
<comment type="caution">
    <text evidence="7">The sequence shown here is derived from an EMBL/GenBank/DDBJ whole genome shotgun (WGS) entry which is preliminary data.</text>
</comment>
<dbReference type="InterPro" id="IPR011760">
    <property type="entry name" value="PsdUridine_synth_TruD_insert"/>
</dbReference>
<dbReference type="Gene3D" id="3.30.2350.20">
    <property type="entry name" value="TruD, catalytic domain"/>
    <property type="match status" value="2"/>
</dbReference>
<evidence type="ECO:0000256" key="5">
    <source>
        <dbReference type="SAM" id="MobiDB-lite"/>
    </source>
</evidence>
<feature type="compositionally biased region" description="Acidic residues" evidence="5">
    <location>
        <begin position="442"/>
        <end position="464"/>
    </location>
</feature>
<accession>A0A8J2WQW1</accession>
<dbReference type="AlphaFoldDB" id="A0A8J2WQW1"/>
<sequence length="680" mass="77014">MEGSAKGKKLSTPALDKVDSHQQRKEIDVGISEYVCKGPGFSAILKQRYSDFQVHEIDMDGTIVHLTDRNDVKYVERHETEEVNIFTAEQWEKIEVMIKTGDPKMVEFDITDKSKEVRQNIHKTLRAKYEDVKSNSVHVDGKTIMKIFKMEGEEQTRRNDQRRLSKVYTQFVLYKENTSTMEAINTIARVLKIKSSFFMTAGTKDKRAMTSQLVTVNYRDPAKILNSVQNSTKIAVGNFCFTNKPLQLGNLKGNRFEIALRNVIGNQQQIVANLESLKQIGFINYYGSHCFGTRHVPTHHIGKQLVLGQWQKAIDLILEPPEVRSKFQRDYDLTMARIEYRSSKDAHKAFSKIKRNLQTIEAKLLLNLKKHGKDLVGALNTIPFSTRYDYIQAYQRFVWNTVVSKRISKFGPMPIVGDLVFAPGTSSDCDVYAERENIESIAEEAENDQVGDDDANGDKEEDGENSNAKAQRNYRQVIFIDENNIKDYTINEIILPLPGFDITYPANEVAGWYRELFEADGLTEMDFKQSTKTYNLGGAYRLLVTKPSDVKWKFLRYDDPTLRLIPSDWDRIHTQPPPAAVIDGIYLGLVLQFSLPASSYATMALREIMKMSAGSQKSLNDAGSAKQTSPAVTAADDTTTGDANERMKRKLEPAVSVESCECPKTKKIKLEPGVTSDGKL</sequence>